<dbReference type="FunFam" id="3.40.1110.10:FF:000048">
    <property type="entry name" value="Phospholipid-transporting ATPase"/>
    <property type="match status" value="1"/>
</dbReference>
<dbReference type="FunFam" id="3.40.50.1000:FF:000001">
    <property type="entry name" value="Phospholipid-transporting ATPase IC"/>
    <property type="match status" value="1"/>
</dbReference>
<feature type="binding site" evidence="21">
    <location>
        <position position="622"/>
    </location>
    <ligand>
        <name>ATP</name>
        <dbReference type="ChEBI" id="CHEBI:30616"/>
    </ligand>
</feature>
<feature type="binding site" evidence="22">
    <location>
        <position position="1068"/>
    </location>
    <ligand>
        <name>Mg(2+)</name>
        <dbReference type="ChEBI" id="CHEBI:18420"/>
    </ligand>
</feature>
<evidence type="ECO:0000259" key="26">
    <source>
        <dbReference type="Pfam" id="PF16212"/>
    </source>
</evidence>
<evidence type="ECO:0000313" key="27">
    <source>
        <dbReference type="EMBL" id="KAF2639287.1"/>
    </source>
</evidence>
<accession>A0A6A6RVV1</accession>
<protein>
    <recommendedName>
        <fullName evidence="23">Phospholipid-transporting ATPase</fullName>
        <ecNumber evidence="23">7.6.2.1</ecNumber>
    </recommendedName>
</protein>
<feature type="binding site" evidence="21">
    <location>
        <position position="620"/>
    </location>
    <ligand>
        <name>ATP</name>
        <dbReference type="ChEBI" id="CHEBI:30616"/>
    </ligand>
</feature>
<dbReference type="Pfam" id="PF16212">
    <property type="entry name" value="PhoLip_ATPase_C"/>
    <property type="match status" value="1"/>
</dbReference>
<feature type="compositionally biased region" description="Pro residues" evidence="24">
    <location>
        <begin position="1571"/>
        <end position="1580"/>
    </location>
</feature>
<dbReference type="SUPFAM" id="SSF56784">
    <property type="entry name" value="HAD-like"/>
    <property type="match status" value="1"/>
</dbReference>
<dbReference type="PRINTS" id="PR00119">
    <property type="entry name" value="CATATPASE"/>
</dbReference>
<keyword evidence="7 22" id="KW-0479">Metal-binding</keyword>
<evidence type="ECO:0000256" key="16">
    <source>
        <dbReference type="ARBA" id="ARBA00049128"/>
    </source>
</evidence>
<dbReference type="NCBIfam" id="TIGR01652">
    <property type="entry name" value="ATPase-Plipid"/>
    <property type="match status" value="1"/>
</dbReference>
<comment type="catalytic activity">
    <reaction evidence="15 23">
        <text>ATP + H2O + phospholipidSide 1 = ADP + phosphate + phospholipidSide 2.</text>
        <dbReference type="EC" id="7.6.2.1"/>
    </reaction>
</comment>
<dbReference type="InterPro" id="IPR006539">
    <property type="entry name" value="P-type_ATPase_IV"/>
</dbReference>
<evidence type="ECO:0000256" key="2">
    <source>
        <dbReference type="ARBA" id="ARBA00004651"/>
    </source>
</evidence>
<evidence type="ECO:0000313" key="28">
    <source>
        <dbReference type="Proteomes" id="UP000799753"/>
    </source>
</evidence>
<dbReference type="GO" id="GO:0016887">
    <property type="term" value="F:ATP hydrolysis activity"/>
    <property type="evidence" value="ECO:0007669"/>
    <property type="project" value="InterPro"/>
</dbReference>
<evidence type="ECO:0000256" key="10">
    <source>
        <dbReference type="ARBA" id="ARBA00022842"/>
    </source>
</evidence>
<dbReference type="Gene3D" id="3.40.1110.10">
    <property type="entry name" value="Calcium-transporting ATPase, cytoplasmic domain N"/>
    <property type="match status" value="1"/>
</dbReference>
<feature type="binding site" evidence="21">
    <location>
        <position position="1067"/>
    </location>
    <ligand>
        <name>ATP</name>
        <dbReference type="ChEBI" id="CHEBI:30616"/>
    </ligand>
</feature>
<feature type="region of interest" description="Disordered" evidence="24">
    <location>
        <begin position="26"/>
        <end position="105"/>
    </location>
</feature>
<dbReference type="InterPro" id="IPR023214">
    <property type="entry name" value="HAD_sf"/>
</dbReference>
<dbReference type="InterPro" id="IPR001757">
    <property type="entry name" value="P_typ_ATPase"/>
</dbReference>
<name>A0A6A6RVV1_9PLEO</name>
<evidence type="ECO:0000256" key="24">
    <source>
        <dbReference type="SAM" id="MobiDB-lite"/>
    </source>
</evidence>
<feature type="binding site" evidence="21">
    <location>
        <position position="933"/>
    </location>
    <ligand>
        <name>ATP</name>
        <dbReference type="ChEBI" id="CHEBI:30616"/>
    </ligand>
</feature>
<evidence type="ECO:0000256" key="14">
    <source>
        <dbReference type="ARBA" id="ARBA00023136"/>
    </source>
</evidence>
<evidence type="ECO:0000256" key="22">
    <source>
        <dbReference type="PIRSR" id="PIRSR606539-3"/>
    </source>
</evidence>
<evidence type="ECO:0000256" key="4">
    <source>
        <dbReference type="ARBA" id="ARBA00022448"/>
    </source>
</evidence>
<evidence type="ECO:0000256" key="23">
    <source>
        <dbReference type="RuleBase" id="RU362033"/>
    </source>
</evidence>
<keyword evidence="4" id="KW-0813">Transport</keyword>
<dbReference type="GO" id="GO:0140346">
    <property type="term" value="F:phosphatidylserine flippase activity"/>
    <property type="evidence" value="ECO:0007669"/>
    <property type="project" value="UniProtKB-ARBA"/>
</dbReference>
<keyword evidence="14 23" id="KW-0472">Membrane</keyword>
<proteinExistence type="inferred from homology"/>
<evidence type="ECO:0000256" key="20">
    <source>
        <dbReference type="PIRSR" id="PIRSR606539-1"/>
    </source>
</evidence>
<dbReference type="InterPro" id="IPR023299">
    <property type="entry name" value="ATPase_P-typ_cyto_dom_N"/>
</dbReference>
<feature type="region of interest" description="Disordered" evidence="24">
    <location>
        <begin position="1384"/>
        <end position="1475"/>
    </location>
</feature>
<dbReference type="GO" id="GO:0099040">
    <property type="term" value="P:ceramide translocation"/>
    <property type="evidence" value="ECO:0007669"/>
    <property type="project" value="UniProtKB-ARBA"/>
</dbReference>
<feature type="region of interest" description="Disordered" evidence="24">
    <location>
        <begin position="1498"/>
        <end position="1580"/>
    </location>
</feature>
<evidence type="ECO:0000256" key="13">
    <source>
        <dbReference type="ARBA" id="ARBA00023055"/>
    </source>
</evidence>
<dbReference type="Pfam" id="PF13246">
    <property type="entry name" value="Cation_ATPase"/>
    <property type="match status" value="1"/>
</dbReference>
<dbReference type="GO" id="GO:0070867">
    <property type="term" value="C:mating projection tip membrane"/>
    <property type="evidence" value="ECO:0007669"/>
    <property type="project" value="UniProtKB-ARBA"/>
</dbReference>
<dbReference type="GO" id="GO:1990531">
    <property type="term" value="C:phospholipid-translocating ATPase complex"/>
    <property type="evidence" value="ECO:0007669"/>
    <property type="project" value="UniProtKB-ARBA"/>
</dbReference>
<feature type="binding site" evidence="21">
    <location>
        <position position="795"/>
    </location>
    <ligand>
        <name>ATP</name>
        <dbReference type="ChEBI" id="CHEBI:30616"/>
    </ligand>
</feature>
<feature type="domain" description="P-type ATPase C-terminal" evidence="26">
    <location>
        <begin position="1090"/>
        <end position="1339"/>
    </location>
</feature>
<evidence type="ECO:0000256" key="8">
    <source>
        <dbReference type="ARBA" id="ARBA00022741"/>
    </source>
</evidence>
<feature type="compositionally biased region" description="Pro residues" evidence="24">
    <location>
        <begin position="1"/>
        <end position="10"/>
    </location>
</feature>
<dbReference type="Proteomes" id="UP000799753">
    <property type="component" value="Unassembled WGS sequence"/>
</dbReference>
<feature type="binding site" evidence="22">
    <location>
        <position position="620"/>
    </location>
    <ligand>
        <name>Mg(2+)</name>
        <dbReference type="ChEBI" id="CHEBI:18420"/>
    </ligand>
</feature>
<feature type="binding site" evidence="21">
    <location>
        <position position="621"/>
    </location>
    <ligand>
        <name>ATP</name>
        <dbReference type="ChEBI" id="CHEBI:30616"/>
    </ligand>
</feature>
<dbReference type="SFLD" id="SFLDF00027">
    <property type="entry name" value="p-type_atpase"/>
    <property type="match status" value="1"/>
</dbReference>
<feature type="transmembrane region" description="Helical" evidence="23">
    <location>
        <begin position="1212"/>
        <end position="1233"/>
    </location>
</feature>
<feature type="compositionally biased region" description="Pro residues" evidence="24">
    <location>
        <begin position="1434"/>
        <end position="1451"/>
    </location>
</feature>
<keyword evidence="9 21" id="KW-0067">ATP-binding</keyword>
<feature type="binding site" evidence="22">
    <location>
        <position position="622"/>
    </location>
    <ligand>
        <name>Mg(2+)</name>
        <dbReference type="ChEBI" id="CHEBI:18420"/>
    </ligand>
</feature>
<keyword evidence="6 23" id="KW-0812">Transmembrane</keyword>
<dbReference type="FunFam" id="3.40.50.1000:FF:000108">
    <property type="entry name" value="Phospholipid-transporting ATPase"/>
    <property type="match status" value="1"/>
</dbReference>
<comment type="catalytic activity">
    <reaction evidence="19">
        <text>a 1,2-diacyl-sn-glycero-3-phosphocholine(out) + ATP + H2O = a 1,2-diacyl-sn-glycero-3-phosphocholine(in) + ADP + phosphate + H(+)</text>
        <dbReference type="Rhea" id="RHEA:38583"/>
        <dbReference type="ChEBI" id="CHEBI:15377"/>
        <dbReference type="ChEBI" id="CHEBI:15378"/>
        <dbReference type="ChEBI" id="CHEBI:30616"/>
        <dbReference type="ChEBI" id="CHEBI:43474"/>
        <dbReference type="ChEBI" id="CHEBI:57643"/>
        <dbReference type="ChEBI" id="CHEBI:456216"/>
    </reaction>
    <physiologicalReaction direction="left-to-right" evidence="19">
        <dbReference type="Rhea" id="RHEA:38584"/>
    </physiologicalReaction>
</comment>
<dbReference type="GO" id="GO:0007163">
    <property type="term" value="P:establishment or maintenance of cell polarity"/>
    <property type="evidence" value="ECO:0007669"/>
    <property type="project" value="UniProtKB-ARBA"/>
</dbReference>
<dbReference type="NCBIfam" id="TIGR01494">
    <property type="entry name" value="ATPase_P-type"/>
    <property type="match status" value="1"/>
</dbReference>
<evidence type="ECO:0000256" key="19">
    <source>
        <dbReference type="ARBA" id="ARBA00052223"/>
    </source>
</evidence>
<dbReference type="EMBL" id="MU006787">
    <property type="protein sequence ID" value="KAF2639287.1"/>
    <property type="molecule type" value="Genomic_DNA"/>
</dbReference>
<feature type="active site" description="4-aspartylphosphate intermediate" evidence="20">
    <location>
        <position position="620"/>
    </location>
</feature>
<evidence type="ECO:0000256" key="21">
    <source>
        <dbReference type="PIRSR" id="PIRSR606539-2"/>
    </source>
</evidence>
<comment type="catalytic activity">
    <reaction evidence="17">
        <text>a beta-D-glucosyl-(1&lt;-&gt;1')-N-acylsphing-4-enine(out) + ATP + H2O = a beta-D-glucosyl-(1&lt;-&gt;1')-N-acylsphing-4-enine(in) + ADP + phosphate + H(+)</text>
        <dbReference type="Rhea" id="RHEA:66036"/>
        <dbReference type="ChEBI" id="CHEBI:15377"/>
        <dbReference type="ChEBI" id="CHEBI:15378"/>
        <dbReference type="ChEBI" id="CHEBI:22801"/>
        <dbReference type="ChEBI" id="CHEBI:30616"/>
        <dbReference type="ChEBI" id="CHEBI:43474"/>
        <dbReference type="ChEBI" id="CHEBI:456216"/>
    </reaction>
    <physiologicalReaction direction="left-to-right" evidence="17">
        <dbReference type="Rhea" id="RHEA:66037"/>
    </physiologicalReaction>
</comment>
<feature type="transmembrane region" description="Helical" evidence="23">
    <location>
        <begin position="135"/>
        <end position="152"/>
    </location>
</feature>
<comment type="catalytic activity">
    <reaction evidence="18">
        <text>a 1,2-diacyl-sn-glycero-3-phospho-L-serine(out) + ATP + H2O = a 1,2-diacyl-sn-glycero-3-phospho-L-serine(in) + ADP + phosphate + H(+)</text>
        <dbReference type="Rhea" id="RHEA:38567"/>
        <dbReference type="ChEBI" id="CHEBI:15377"/>
        <dbReference type="ChEBI" id="CHEBI:15378"/>
        <dbReference type="ChEBI" id="CHEBI:30616"/>
        <dbReference type="ChEBI" id="CHEBI:43474"/>
        <dbReference type="ChEBI" id="CHEBI:57262"/>
        <dbReference type="ChEBI" id="CHEBI:456216"/>
    </reaction>
    <physiologicalReaction direction="left-to-right" evidence="18">
        <dbReference type="Rhea" id="RHEA:38568"/>
    </physiologicalReaction>
</comment>
<reference evidence="27" key="1">
    <citation type="journal article" date="2020" name="Stud. Mycol.">
        <title>101 Dothideomycetes genomes: a test case for predicting lifestyles and emergence of pathogens.</title>
        <authorList>
            <person name="Haridas S."/>
            <person name="Albert R."/>
            <person name="Binder M."/>
            <person name="Bloem J."/>
            <person name="Labutti K."/>
            <person name="Salamov A."/>
            <person name="Andreopoulos B."/>
            <person name="Baker S."/>
            <person name="Barry K."/>
            <person name="Bills G."/>
            <person name="Bluhm B."/>
            <person name="Cannon C."/>
            <person name="Castanera R."/>
            <person name="Culley D."/>
            <person name="Daum C."/>
            <person name="Ezra D."/>
            <person name="Gonzalez J."/>
            <person name="Henrissat B."/>
            <person name="Kuo A."/>
            <person name="Liang C."/>
            <person name="Lipzen A."/>
            <person name="Lutzoni F."/>
            <person name="Magnuson J."/>
            <person name="Mondo S."/>
            <person name="Nolan M."/>
            <person name="Ohm R."/>
            <person name="Pangilinan J."/>
            <person name="Park H.-J."/>
            <person name="Ramirez L."/>
            <person name="Alfaro M."/>
            <person name="Sun H."/>
            <person name="Tritt A."/>
            <person name="Yoshinaga Y."/>
            <person name="Zwiers L.-H."/>
            <person name="Turgeon B."/>
            <person name="Goodwin S."/>
            <person name="Spatafora J."/>
            <person name="Crous P."/>
            <person name="Grigoriev I."/>
        </authorList>
    </citation>
    <scope>NUCLEOTIDE SEQUENCE</scope>
    <source>
        <strain evidence="27">CBS 473.64</strain>
    </source>
</reference>
<feature type="binding site" evidence="21">
    <location>
        <position position="853"/>
    </location>
    <ligand>
        <name>ATP</name>
        <dbReference type="ChEBI" id="CHEBI:30616"/>
    </ligand>
</feature>
<evidence type="ECO:0000256" key="5">
    <source>
        <dbReference type="ARBA" id="ARBA00022475"/>
    </source>
</evidence>
<feature type="transmembrane region" description="Helical" evidence="23">
    <location>
        <begin position="1270"/>
        <end position="1290"/>
    </location>
</feature>
<gene>
    <name evidence="27" type="ORF">P280DRAFT_403100</name>
</gene>
<feature type="compositionally biased region" description="Polar residues" evidence="24">
    <location>
        <begin position="65"/>
        <end position="76"/>
    </location>
</feature>
<feature type="binding site" evidence="21">
    <location>
        <position position="935"/>
    </location>
    <ligand>
        <name>ATP</name>
        <dbReference type="ChEBI" id="CHEBI:30616"/>
    </ligand>
</feature>
<feature type="binding site" evidence="21">
    <location>
        <position position="1044"/>
    </location>
    <ligand>
        <name>ATP</name>
        <dbReference type="ChEBI" id="CHEBI:30616"/>
    </ligand>
</feature>
<keyword evidence="10 22" id="KW-0460">Magnesium</keyword>
<evidence type="ECO:0000256" key="3">
    <source>
        <dbReference type="ARBA" id="ARBA00008109"/>
    </source>
</evidence>
<feature type="binding site" evidence="21">
    <location>
        <position position="934"/>
    </location>
    <ligand>
        <name>ATP</name>
        <dbReference type="ChEBI" id="CHEBI:30616"/>
    </ligand>
</feature>
<feature type="region of interest" description="Disordered" evidence="24">
    <location>
        <begin position="1"/>
        <end position="20"/>
    </location>
</feature>
<comment type="cofactor">
    <cofactor evidence="1 22">
        <name>Mg(2+)</name>
        <dbReference type="ChEBI" id="CHEBI:18420"/>
    </cofactor>
</comment>
<sequence length="1580" mass="176878">MSAPPPPPPPDETEITNPVKRIRWATHRATGIKGDNKRHSLKERLHRRMGSINEKRQSIGKETGPSENGDQASSEAGSEDQDGGRTIYFNVPLPNHERDDEGRPKAQYARNKIRTAKYTPISFVPKNLWFQFHNIANVYFLFIIILGIFSVFGGSNPALNAVPLIVILTVTAVKDAIEDWRRTVLDNELNNAPIHRLVDFSNVNTAEDTISAWRKFKKACTKFIITTYRAWKNKGKKGKEGQVNGGDGARPSIDTRRASMFSHRSSYVPTEPGAIQMTPVPSPLPGQSPSLAPSDALNFGGHTHMQEGDKSRGPGPNIPTKFYGSVIDPYKTTPDKARFKKDAWKNVQVGDFIRLYNDEEIPADVVVLSTSSDDGACYVETKNLDGETNLKVRNALHCSRNVRHARHCEQSDFWIESESPHSNLYSYSAVIRWMQHNAKDPNAQPYEMAEPISINNLLLRGCQLRNTEWVLGVVIFTGEESKIMLNSGVTPSKRAKISRDLNWNVVYNFIILFCMCLVSGIVLGYFWSKKDTSHSLFEYGSYGNDTPSIDGVIAFWAGVILFQNLVPISLYITLEIIRTLQAVFIYSDVQMYYAAIDYPCTPKSWNISDDVGQIEYIFSDKTGTLTQNVMEFKKCTINGVPYGEAYTEAQAGMQRRQGIDTETEGARALEQIARDRTRMIERIRGIHDNPYLWDDELTFVAPDYVEDLAGDSGPEQRMANEKFMLALALCHTVVTERTPGDPPRIEFKAQSPDEAALVATARDCGFTFVGREDDRLIVNCLGEERKYTVLNTLEFNSTRKRMSAIIRMPDGKIILFCKGADSMIYSRLIPGEQRELRATTGEHLEMFAREGLRTLCIAQKEISEKEYQAWSTDYDLAANAVAGREEKLEEVSDRIENQLWLIGGTAIEDRLQDGVPDSISLLGKAGIKLWVLTGDKVETAINIGFSCNLLDNDMDLIIFKVDDESMATAEAMLDEKLAIFNMTGSEEELAKAQNEHEPPAPTHAIVIDGDSLKLVLDDALKRKFLLLCKQCRSVLCCRVSPAQKAAVVNLVKTGLDCLTLAIGDGANDVAMIQEAHVGVGIAGVEGRAAVMSSDYAIGQFRFLTRLILVHGRWSYRRLAETIANFFYKNIVWTFGLFWYQIYTNFDSQYIFDYSYIIWFNLLFTSLPVILMGVLDQDVDDRVSLAVPQLYTRGIERKEWTQLKFWSYMIDGVYQSAIAFFFVYCIFAPATFAIESGLDLSELKRMGIFVATIAVCSANFYVLFNTYRWDWIISLVVVISTLLVWAWTGIYTTFPAAAQFYKGGAEVYGSLTFWAVLLVGVVACLLPRFIAKSVQKMFFPLDVDIIREQVKQGKFDYLKETDAFIPPPPEKALSKIASDASKYKAANAEADDEDVRPIYPPSVAPTATTHNQRSQNGSGSTDYTFRHSLDAAVPQAPPAPPAPAAPAAPQVPNPSHRLSVDQGNRPRPSFDRARMSMDRVRPSFECSNDFTSAAMLTRMESAHSRNSFQGPPPQQQGGQQQQQQHSGQAMTRLRNVFRRPTVTREEAPEQLEGYEPPPVPAIVRTAATDPPSRSPPSSPPR</sequence>
<keyword evidence="28" id="KW-1185">Reference proteome</keyword>
<dbReference type="Gene3D" id="2.70.150.10">
    <property type="entry name" value="Calcium-transporting ATPase, cytoplasmic transduction domain A"/>
    <property type="match status" value="1"/>
</dbReference>
<organism evidence="27 28">
    <name type="scientific">Massarina eburnea CBS 473.64</name>
    <dbReference type="NCBI Taxonomy" id="1395130"/>
    <lineage>
        <taxon>Eukaryota</taxon>
        <taxon>Fungi</taxon>
        <taxon>Dikarya</taxon>
        <taxon>Ascomycota</taxon>
        <taxon>Pezizomycotina</taxon>
        <taxon>Dothideomycetes</taxon>
        <taxon>Pleosporomycetidae</taxon>
        <taxon>Pleosporales</taxon>
        <taxon>Massarineae</taxon>
        <taxon>Massarinaceae</taxon>
        <taxon>Massarina</taxon>
    </lineage>
</organism>
<feature type="binding site" evidence="22">
    <location>
        <position position="1064"/>
    </location>
    <ligand>
        <name>Mg(2+)</name>
        <dbReference type="ChEBI" id="CHEBI:18420"/>
    </ligand>
</feature>
<feature type="transmembrane region" description="Helical" evidence="23">
    <location>
        <begin position="1153"/>
        <end position="1174"/>
    </location>
</feature>
<dbReference type="SFLD" id="SFLDS00003">
    <property type="entry name" value="Haloacid_Dehalogenase"/>
    <property type="match status" value="1"/>
</dbReference>
<dbReference type="InterPro" id="IPR023298">
    <property type="entry name" value="ATPase_P-typ_TM_dom_sf"/>
</dbReference>
<evidence type="ECO:0000259" key="25">
    <source>
        <dbReference type="Pfam" id="PF16209"/>
    </source>
</evidence>
<dbReference type="PANTHER" id="PTHR24092">
    <property type="entry name" value="PROBABLE PHOSPHOLIPID-TRANSPORTING ATPASE"/>
    <property type="match status" value="1"/>
</dbReference>
<evidence type="ECO:0000256" key="17">
    <source>
        <dbReference type="ARBA" id="ARBA00050913"/>
    </source>
</evidence>
<feature type="compositionally biased region" description="Polar residues" evidence="24">
    <location>
        <begin position="1404"/>
        <end position="1422"/>
    </location>
</feature>
<keyword evidence="12 23" id="KW-1133">Transmembrane helix</keyword>
<feature type="compositionally biased region" description="Low complexity" evidence="24">
    <location>
        <begin position="1514"/>
        <end position="1523"/>
    </location>
</feature>
<dbReference type="PROSITE" id="PS00154">
    <property type="entry name" value="ATPASE_E1_E2"/>
    <property type="match status" value="1"/>
</dbReference>
<dbReference type="GO" id="GO:0000287">
    <property type="term" value="F:magnesium ion binding"/>
    <property type="evidence" value="ECO:0007669"/>
    <property type="project" value="UniProtKB-UniRule"/>
</dbReference>
<evidence type="ECO:0000256" key="1">
    <source>
        <dbReference type="ARBA" id="ARBA00001946"/>
    </source>
</evidence>
<keyword evidence="11 23" id="KW-1278">Translocase</keyword>
<dbReference type="SUPFAM" id="SSF81660">
    <property type="entry name" value="Metal cation-transporting ATPase, ATP-binding domain N"/>
    <property type="match status" value="1"/>
</dbReference>
<evidence type="ECO:0000256" key="11">
    <source>
        <dbReference type="ARBA" id="ARBA00022967"/>
    </source>
</evidence>
<feature type="compositionally biased region" description="Basic residues" evidence="24">
    <location>
        <begin position="39"/>
        <end position="49"/>
    </location>
</feature>
<dbReference type="OrthoDB" id="377733at2759"/>
<feature type="transmembrane region" description="Helical" evidence="23">
    <location>
        <begin position="505"/>
        <end position="527"/>
    </location>
</feature>
<evidence type="ECO:0000256" key="7">
    <source>
        <dbReference type="ARBA" id="ARBA00022723"/>
    </source>
</evidence>
<evidence type="ECO:0000256" key="18">
    <source>
        <dbReference type="ARBA" id="ARBA00051303"/>
    </source>
</evidence>
<dbReference type="InterPro" id="IPR044492">
    <property type="entry name" value="P_typ_ATPase_HD_dom"/>
</dbReference>
<dbReference type="EC" id="7.6.2.1" evidence="23"/>
<comment type="similarity">
    <text evidence="3 23">Belongs to the cation transport ATPase (P-type) (TC 3.A.3) family. Type IV subfamily.</text>
</comment>
<dbReference type="InterPro" id="IPR032630">
    <property type="entry name" value="P_typ_ATPase_c"/>
</dbReference>
<feature type="transmembrane region" description="Helical" evidence="23">
    <location>
        <begin position="1122"/>
        <end position="1141"/>
    </location>
</feature>
<feature type="binding site" evidence="21">
    <location>
        <position position="1068"/>
    </location>
    <ligand>
        <name>ATP</name>
        <dbReference type="ChEBI" id="CHEBI:30616"/>
    </ligand>
</feature>
<keyword evidence="5" id="KW-1003">Cell membrane</keyword>
<dbReference type="GO" id="GO:0005524">
    <property type="term" value="F:ATP binding"/>
    <property type="evidence" value="ECO:0007669"/>
    <property type="project" value="UniProtKB-UniRule"/>
</dbReference>
<dbReference type="InterPro" id="IPR032631">
    <property type="entry name" value="P-type_ATPase_N"/>
</dbReference>
<dbReference type="GO" id="GO:0140351">
    <property type="term" value="F:glycosylceramide flippase activity"/>
    <property type="evidence" value="ECO:0007669"/>
    <property type="project" value="UniProtKB-ARBA"/>
</dbReference>
<feature type="transmembrane region" description="Helical" evidence="23">
    <location>
        <begin position="553"/>
        <end position="574"/>
    </location>
</feature>
<dbReference type="CDD" id="cd02073">
    <property type="entry name" value="P-type_ATPase_APLT_Dnf-like"/>
    <property type="match status" value="1"/>
</dbReference>
<dbReference type="InterPro" id="IPR008250">
    <property type="entry name" value="ATPase_P-typ_transduc_dom_A_sf"/>
</dbReference>
<keyword evidence="13" id="KW-0445">Lipid transport</keyword>
<feature type="transmembrane region" description="Helical" evidence="23">
    <location>
        <begin position="1245"/>
        <end position="1263"/>
    </location>
</feature>
<evidence type="ECO:0000256" key="9">
    <source>
        <dbReference type="ARBA" id="ARBA00022840"/>
    </source>
</evidence>
<dbReference type="SUPFAM" id="SSF81653">
    <property type="entry name" value="Calcium ATPase, transduction domain A"/>
    <property type="match status" value="1"/>
</dbReference>
<dbReference type="SUPFAM" id="SSF81665">
    <property type="entry name" value="Calcium ATPase, transmembrane domain M"/>
    <property type="match status" value="1"/>
</dbReference>
<dbReference type="Pfam" id="PF16209">
    <property type="entry name" value="PhoLip_ATPase_N"/>
    <property type="match status" value="1"/>
</dbReference>
<feature type="binding site" evidence="21">
    <location>
        <position position="818"/>
    </location>
    <ligand>
        <name>ATP</name>
        <dbReference type="ChEBI" id="CHEBI:30616"/>
    </ligand>
</feature>
<comment type="catalytic activity">
    <reaction evidence="16">
        <text>a 1,2-diacyl-sn-glycero-3-phosphoethanolamine(out) + ATP + H2O = a 1,2-diacyl-sn-glycero-3-phosphoethanolamine(in) + ADP + phosphate + H(+)</text>
        <dbReference type="Rhea" id="RHEA:66132"/>
        <dbReference type="ChEBI" id="CHEBI:15377"/>
        <dbReference type="ChEBI" id="CHEBI:15378"/>
        <dbReference type="ChEBI" id="CHEBI:30616"/>
        <dbReference type="ChEBI" id="CHEBI:43474"/>
        <dbReference type="ChEBI" id="CHEBI:64612"/>
        <dbReference type="ChEBI" id="CHEBI:456216"/>
    </reaction>
    <physiologicalReaction direction="left-to-right" evidence="16">
        <dbReference type="Rhea" id="RHEA:66133"/>
    </physiologicalReaction>
</comment>
<feature type="domain" description="P-type ATPase N-terminal" evidence="25">
    <location>
        <begin position="96"/>
        <end position="152"/>
    </location>
</feature>
<keyword evidence="8 21" id="KW-0547">Nucleotide-binding</keyword>
<feature type="transmembrane region" description="Helical" evidence="23">
    <location>
        <begin position="1310"/>
        <end position="1330"/>
    </location>
</feature>
<dbReference type="SFLD" id="SFLDG00002">
    <property type="entry name" value="C1.7:_P-type_atpase_like"/>
    <property type="match status" value="1"/>
</dbReference>
<dbReference type="InterPro" id="IPR036412">
    <property type="entry name" value="HAD-like_sf"/>
</dbReference>
<dbReference type="InterPro" id="IPR018303">
    <property type="entry name" value="ATPase_P-typ_P_site"/>
</dbReference>
<dbReference type="Gene3D" id="3.40.50.1000">
    <property type="entry name" value="HAD superfamily/HAD-like"/>
    <property type="match status" value="1"/>
</dbReference>
<comment type="subcellular location">
    <subcellularLocation>
        <location evidence="2">Cell membrane</location>
        <topology evidence="2">Multi-pass membrane protein</topology>
    </subcellularLocation>
    <subcellularLocation>
        <location evidence="23">Membrane</location>
        <topology evidence="23">Multi-pass membrane protein</topology>
    </subcellularLocation>
</comment>
<dbReference type="GO" id="GO:0006897">
    <property type="term" value="P:endocytosis"/>
    <property type="evidence" value="ECO:0007669"/>
    <property type="project" value="UniProtKB-ARBA"/>
</dbReference>
<evidence type="ECO:0000256" key="6">
    <source>
        <dbReference type="ARBA" id="ARBA00022692"/>
    </source>
</evidence>
<feature type="binding site" evidence="21">
    <location>
        <position position="1038"/>
    </location>
    <ligand>
        <name>ATP</name>
        <dbReference type="ChEBI" id="CHEBI:30616"/>
    </ligand>
</feature>
<feature type="compositionally biased region" description="Basic and acidic residues" evidence="24">
    <location>
        <begin position="95"/>
        <end position="104"/>
    </location>
</feature>
<evidence type="ECO:0000256" key="15">
    <source>
        <dbReference type="ARBA" id="ARBA00034036"/>
    </source>
</evidence>
<evidence type="ECO:0000256" key="12">
    <source>
        <dbReference type="ARBA" id="ARBA00022989"/>
    </source>
</evidence>
<dbReference type="PANTHER" id="PTHR24092:SF180">
    <property type="entry name" value="PHOSPHOLIPID-TRANSPORTING ATPASE DNF1-RELATED"/>
    <property type="match status" value="1"/>
</dbReference>
<feature type="binding site" evidence="21">
    <location>
        <position position="754"/>
    </location>
    <ligand>
        <name>ATP</name>
        <dbReference type="ChEBI" id="CHEBI:30616"/>
    </ligand>
</feature>